<dbReference type="AlphaFoldDB" id="A0A7E4ZX54"/>
<protein>
    <submittedName>
        <fullName evidence="15">Not3 domain-containing protein</fullName>
    </submittedName>
</protein>
<dbReference type="PANTHER" id="PTHR23326">
    <property type="entry name" value="CCR4 NOT-RELATED"/>
    <property type="match status" value="1"/>
</dbReference>
<dbReference type="InterPro" id="IPR038635">
    <property type="entry name" value="CCR4-NOT_su2/3/5_C_sf"/>
</dbReference>
<proteinExistence type="inferred from homology"/>
<dbReference type="WBParaSite" id="Pan_g22957.t2">
    <property type="protein sequence ID" value="Pan_g22957.t2"/>
    <property type="gene ID" value="Pan_g22957"/>
</dbReference>
<dbReference type="GO" id="GO:0005634">
    <property type="term" value="C:nucleus"/>
    <property type="evidence" value="ECO:0007669"/>
    <property type="project" value="UniProtKB-SubCell"/>
</dbReference>
<evidence type="ECO:0000256" key="2">
    <source>
        <dbReference type="ARBA" id="ARBA00004496"/>
    </source>
</evidence>
<evidence type="ECO:0000256" key="11">
    <source>
        <dbReference type="SAM" id="MobiDB-lite"/>
    </source>
</evidence>
<keyword evidence="8 10" id="KW-0804">Transcription</keyword>
<evidence type="ECO:0000259" key="12">
    <source>
        <dbReference type="Pfam" id="PF04065"/>
    </source>
</evidence>
<dbReference type="PIRSF" id="PIRSF005290">
    <property type="entry name" value="NOT_su_3_5"/>
    <property type="match status" value="1"/>
</dbReference>
<evidence type="ECO:0000313" key="14">
    <source>
        <dbReference type="Proteomes" id="UP000492821"/>
    </source>
</evidence>
<evidence type="ECO:0000259" key="13">
    <source>
        <dbReference type="Pfam" id="PF04153"/>
    </source>
</evidence>
<feature type="compositionally biased region" description="Basic and acidic residues" evidence="11">
    <location>
        <begin position="110"/>
        <end position="120"/>
    </location>
</feature>
<organism evidence="14 15">
    <name type="scientific">Panagrellus redivivus</name>
    <name type="common">Microworm</name>
    <dbReference type="NCBI Taxonomy" id="6233"/>
    <lineage>
        <taxon>Eukaryota</taxon>
        <taxon>Metazoa</taxon>
        <taxon>Ecdysozoa</taxon>
        <taxon>Nematoda</taxon>
        <taxon>Chromadorea</taxon>
        <taxon>Rhabditida</taxon>
        <taxon>Tylenchina</taxon>
        <taxon>Panagrolaimomorpha</taxon>
        <taxon>Panagrolaimoidea</taxon>
        <taxon>Panagrolaimidae</taxon>
        <taxon>Panagrellus</taxon>
    </lineage>
</organism>
<dbReference type="InterPro" id="IPR012270">
    <property type="entry name" value="CCR4-NOT_su3/5"/>
</dbReference>
<evidence type="ECO:0000256" key="3">
    <source>
        <dbReference type="ARBA" id="ARBA00007682"/>
    </source>
</evidence>
<dbReference type="Proteomes" id="UP000492821">
    <property type="component" value="Unassembled WGS sequence"/>
</dbReference>
<reference evidence="15" key="2">
    <citation type="submission" date="2020-10" db="UniProtKB">
        <authorList>
            <consortium name="WormBaseParasite"/>
        </authorList>
    </citation>
    <scope>IDENTIFICATION</scope>
</reference>
<dbReference type="Gene3D" id="2.30.30.1020">
    <property type="entry name" value="CCR4-NOT complex subunit 2/3/5, C-terminal domain"/>
    <property type="match status" value="1"/>
</dbReference>
<evidence type="ECO:0000256" key="1">
    <source>
        <dbReference type="ARBA" id="ARBA00004123"/>
    </source>
</evidence>
<feature type="compositionally biased region" description="Polar residues" evidence="11">
    <location>
        <begin position="390"/>
        <end position="400"/>
    </location>
</feature>
<dbReference type="GO" id="GO:2000036">
    <property type="term" value="P:regulation of stem cell population maintenance"/>
    <property type="evidence" value="ECO:0007669"/>
    <property type="project" value="UniProtKB-ARBA"/>
</dbReference>
<evidence type="ECO:0000256" key="10">
    <source>
        <dbReference type="PIRNR" id="PIRNR005290"/>
    </source>
</evidence>
<feature type="region of interest" description="Disordered" evidence="11">
    <location>
        <begin position="308"/>
        <end position="354"/>
    </location>
</feature>
<comment type="similarity">
    <text evidence="3 10">Belongs to the CNOT2/3/5 family.</text>
</comment>
<evidence type="ECO:0000256" key="8">
    <source>
        <dbReference type="ARBA" id="ARBA00023163"/>
    </source>
</evidence>
<keyword evidence="14" id="KW-1185">Reference proteome</keyword>
<evidence type="ECO:0000256" key="6">
    <source>
        <dbReference type="ARBA" id="ARBA00022553"/>
    </source>
</evidence>
<dbReference type="GO" id="GO:0006355">
    <property type="term" value="P:regulation of DNA-templated transcription"/>
    <property type="evidence" value="ECO:0007669"/>
    <property type="project" value="InterPro"/>
</dbReference>
<evidence type="ECO:0000256" key="5">
    <source>
        <dbReference type="ARBA" id="ARBA00022491"/>
    </source>
</evidence>
<reference evidence="14" key="1">
    <citation type="journal article" date="2013" name="Genetics">
        <title>The draft genome and transcriptome of Panagrellus redivivus are shaped by the harsh demands of a free-living lifestyle.</title>
        <authorList>
            <person name="Srinivasan J."/>
            <person name="Dillman A.R."/>
            <person name="Macchietto M.G."/>
            <person name="Heikkinen L."/>
            <person name="Lakso M."/>
            <person name="Fracchia K.M."/>
            <person name="Antoshechkin I."/>
            <person name="Mortazavi A."/>
            <person name="Wong G."/>
            <person name="Sternberg P.W."/>
        </authorList>
    </citation>
    <scope>NUCLEOTIDE SEQUENCE [LARGE SCALE GENOMIC DNA]</scope>
    <source>
        <strain evidence="14">MT8872</strain>
    </source>
</reference>
<feature type="compositionally biased region" description="Basic and acidic residues" evidence="11">
    <location>
        <begin position="325"/>
        <end position="336"/>
    </location>
</feature>
<accession>A0A7E4ZX54</accession>
<feature type="region of interest" description="Disordered" evidence="11">
    <location>
        <begin position="94"/>
        <end position="120"/>
    </location>
</feature>
<feature type="region of interest" description="Disordered" evidence="11">
    <location>
        <begin position="370"/>
        <end position="400"/>
    </location>
</feature>
<feature type="region of interest" description="Disordered" evidence="11">
    <location>
        <begin position="463"/>
        <end position="504"/>
    </location>
</feature>
<dbReference type="InterPro" id="IPR007282">
    <property type="entry name" value="NOT2/3/5_C"/>
</dbReference>
<dbReference type="InterPro" id="IPR007207">
    <property type="entry name" value="Not_N"/>
</dbReference>
<dbReference type="Pfam" id="PF04065">
    <property type="entry name" value="Not3"/>
    <property type="match status" value="1"/>
</dbReference>
<keyword evidence="5 10" id="KW-0678">Repressor</keyword>
<evidence type="ECO:0000313" key="15">
    <source>
        <dbReference type="WBParaSite" id="Pan_g22957.t2"/>
    </source>
</evidence>
<name>A0A7E4ZX54_PANRE</name>
<feature type="region of interest" description="Disordered" evidence="11">
    <location>
        <begin position="147"/>
        <end position="167"/>
    </location>
</feature>
<comment type="subcellular location">
    <subcellularLocation>
        <location evidence="2 10">Cytoplasm</location>
    </subcellularLocation>
    <subcellularLocation>
        <location evidence="1 10">Nucleus</location>
    </subcellularLocation>
</comment>
<keyword evidence="9 10" id="KW-0539">Nucleus</keyword>
<feature type="compositionally biased region" description="Polar residues" evidence="11">
    <location>
        <begin position="468"/>
        <end position="486"/>
    </location>
</feature>
<keyword evidence="4 10" id="KW-0963">Cytoplasm</keyword>
<feature type="domain" description="NOT2/NOT3/NOT5 C-terminal" evidence="13">
    <location>
        <begin position="568"/>
        <end position="683"/>
    </location>
</feature>
<feature type="domain" description="CCR4-Not complex component Not N-terminal" evidence="12">
    <location>
        <begin position="4"/>
        <end position="241"/>
    </location>
</feature>
<feature type="region of interest" description="Disordered" evidence="11">
    <location>
        <begin position="257"/>
        <end position="285"/>
    </location>
</feature>
<evidence type="ECO:0000256" key="9">
    <source>
        <dbReference type="ARBA" id="ARBA00023242"/>
    </source>
</evidence>
<evidence type="ECO:0000256" key="7">
    <source>
        <dbReference type="ARBA" id="ARBA00023015"/>
    </source>
</evidence>
<dbReference type="GO" id="GO:0030015">
    <property type="term" value="C:CCR4-NOT core complex"/>
    <property type="evidence" value="ECO:0007669"/>
    <property type="project" value="UniProtKB-UniRule"/>
</dbReference>
<keyword evidence="7 10" id="KW-0805">Transcription regulation</keyword>
<dbReference type="Pfam" id="PF04153">
    <property type="entry name" value="NOT2_3_5_C"/>
    <property type="match status" value="1"/>
</dbReference>
<dbReference type="GO" id="GO:0000932">
    <property type="term" value="C:P-body"/>
    <property type="evidence" value="ECO:0007669"/>
    <property type="project" value="UniProtKB-UniRule"/>
</dbReference>
<dbReference type="InterPro" id="IPR040168">
    <property type="entry name" value="Not2/3/5"/>
</dbReference>
<sequence length="692" mass="78260">MAEKRKLLLEVEKTYKKVDEGIEIFEETITKMYEANSENQRDKFQDDLKREIKKLQRLRDLIKGWQFASDIKDKDKLSQYRRLIETKMEQFKDIERENKTKPHSKQGLSAEEKLDPREKEKSDAIDWLRSKIRSIQDDVDRTEMRIESAQSAGGNKRRKGKDDSNKEKLEELRKHNERLNYHVTNLEVCMRLVTNDQKDPKEVMEVLQDVLEPYVEALDPDSDLNAKDLDPYVEGVYEELEIGDFIPQLAGVTHASIDDEKEESAPRSANTSPTRLSSPPPVVPVPATTTVVVGGVVLPGANAEAVERVRNPSVEKPASVTSTKSSRDTGNSEERTSLASPPLNSTPPPAMPYNAIAAGLKTPLTTVLPTSKTLASGPESPKVESVHTGAENSAPSTPSTAIRQAPLIQQVQPKPILPNIPPIEAQQQQQQPLPIRLQQQQPPTPTRFTNTVELNQNAVFQNAAPAPVQQSRSIDGTTTTHSSVSSAPGLPQPSFSMDGNPPMSADDILLREITALNADSSGETQTAEIPAWLGLSPLGRVQLSAEQEKHIKRLEDAVRTVPHRFDSEPQRPQMPRIPFQSYPSYPQTQQASFQTQDYYGRLNAETLLFIFYYMEGSKAQLLAAQALKKLSWRFHTKYLMWFQRHEEPKVITDDFEQGSYVYFDFERWAQRKKDLFVFEYRYLEDRDLSALL</sequence>
<keyword evidence="6" id="KW-0597">Phosphoprotein</keyword>
<evidence type="ECO:0000256" key="4">
    <source>
        <dbReference type="ARBA" id="ARBA00022490"/>
    </source>
</evidence>